<evidence type="ECO:0000256" key="8">
    <source>
        <dbReference type="ARBA" id="ARBA00023054"/>
    </source>
</evidence>
<dbReference type="PANTHER" id="PTHR23169">
    <property type="entry name" value="ENVOPLAKIN"/>
    <property type="match status" value="1"/>
</dbReference>
<dbReference type="InterPro" id="IPR041615">
    <property type="entry name" value="Desmoplakin_SH3"/>
</dbReference>
<dbReference type="GO" id="GO:0005737">
    <property type="term" value="C:cytoplasm"/>
    <property type="evidence" value="ECO:0007669"/>
    <property type="project" value="TreeGrafter"/>
</dbReference>
<evidence type="ECO:0000256" key="2">
    <source>
        <dbReference type="ARBA" id="ARBA00004568"/>
    </source>
</evidence>
<dbReference type="GO" id="GO:0005198">
    <property type="term" value="F:structural molecule activity"/>
    <property type="evidence" value="ECO:0007669"/>
    <property type="project" value="TreeGrafter"/>
</dbReference>
<feature type="coiled-coil region" evidence="11">
    <location>
        <begin position="1463"/>
        <end position="1784"/>
    </location>
</feature>
<comment type="function">
    <text evidence="10">Involved in the organization of desmosome cell-cell junctions. Of particular importance in cell adhesion in the skin and during cardiac development. May also play a role in the regulation of Wnt, TGF-beta and Hippo signaling pathways.</text>
</comment>
<feature type="region of interest" description="Disordered" evidence="12">
    <location>
        <begin position="595"/>
        <end position="649"/>
    </location>
</feature>
<proteinExistence type="inferred from homology"/>
<dbReference type="Gene3D" id="3.90.1290.10">
    <property type="entry name" value="Plakin repeat"/>
    <property type="match status" value="2"/>
</dbReference>
<evidence type="ECO:0008006" key="17">
    <source>
        <dbReference type="Google" id="ProtNLM"/>
    </source>
</evidence>
<dbReference type="GO" id="GO:0061436">
    <property type="term" value="P:establishment of skin barrier"/>
    <property type="evidence" value="ECO:0007669"/>
    <property type="project" value="UniProtKB-ARBA"/>
</dbReference>
<dbReference type="SMART" id="SM00150">
    <property type="entry name" value="SPEC"/>
    <property type="match status" value="3"/>
</dbReference>
<protein>
    <recommendedName>
        <fullName evidence="17">Desmoplakin a</fullName>
    </recommendedName>
</protein>
<evidence type="ECO:0000256" key="6">
    <source>
        <dbReference type="ARBA" id="ARBA00022737"/>
    </source>
</evidence>
<feature type="region of interest" description="Disordered" evidence="12">
    <location>
        <begin position="1406"/>
        <end position="1426"/>
    </location>
</feature>
<comment type="subcellular location">
    <subcellularLocation>
        <location evidence="2">Cell junction</location>
        <location evidence="2">Desmosome</location>
    </subcellularLocation>
    <subcellularLocation>
        <location evidence="1">Cell membrane</location>
    </subcellularLocation>
</comment>
<feature type="domain" description="Desmoplakin spectrin-like" evidence="14">
    <location>
        <begin position="496"/>
        <end position="573"/>
    </location>
</feature>
<evidence type="ECO:0000256" key="5">
    <source>
        <dbReference type="ARBA" id="ARBA00022553"/>
    </source>
</evidence>
<feature type="compositionally biased region" description="Low complexity" evidence="12">
    <location>
        <begin position="2437"/>
        <end position="2456"/>
    </location>
</feature>
<evidence type="ECO:0000259" key="14">
    <source>
        <dbReference type="Pfam" id="PF18373"/>
    </source>
</evidence>
<keyword evidence="7" id="KW-0965">Cell junction</keyword>
<dbReference type="SMART" id="SM00250">
    <property type="entry name" value="PLEC"/>
    <property type="match status" value="12"/>
</dbReference>
<dbReference type="GO" id="GO:0005886">
    <property type="term" value="C:plasma membrane"/>
    <property type="evidence" value="ECO:0007669"/>
    <property type="project" value="UniProtKB-SubCell"/>
</dbReference>
<dbReference type="Gene3D" id="1.20.58.60">
    <property type="match status" value="2"/>
</dbReference>
<keyword evidence="8 11" id="KW-0175">Coiled coil</keyword>
<dbReference type="Gene3D" id="1.20.58.1060">
    <property type="match status" value="1"/>
</dbReference>
<feature type="region of interest" description="Disordered" evidence="12">
    <location>
        <begin position="2430"/>
        <end position="2459"/>
    </location>
</feature>
<sequence>MSRRTNSRPDLSSPSFTYSRTEGNAGGNGFYPEMMDGSNTLYYTKTISGGHGGGHGGVQSIHQKAQFLQSQFKEYLNKAEFSLQSGGAADADRFLEMSSVVLEQLQGCGIQLEQMGQPSDSIMRNVDQCRDQLRAMAWIAQQKRLVETAPWGDDQATIEQQITKHSKFHSAIQRSPEVERARVELEQKGERSFRHALDQEWDSLQKMSCSRSNQLRDLSKIIEDISREIIWVNEREEEELVFDWGDKDIDNYIPKKQESYSRLMRDLEEKEKDLNKLNQKVENLMKNNHPASDKIEAYKDTLQTQWSWLLQITKCIDTHLKENAAYSQFFKEANETYGKLQKEHENIRKKFTCDKGTSLEMLMELIKNLQKEKEVIMENKRQVQHLVNKSKSIVRLKPRNTHEKSGSPVIVKALCDFKQDQKQILKGNEAILKDNTQRSKWHVTGPGGLDMLIPSVCLLVPPPNPLSISLANKNEQYFEAIMGIWNQLFINIKSLISWRYCLKDIERINSLTITMLAKMRPDEYRKILKSLETRYQEFMRSCVGSEMFADEDKVQMERQYTGAQDHYDKLVVQLPTYNSAGQQVQVETIQRPTQTVLVSTQPPRPVSSVLISSKTTTTNVSQSPTSPPPNKGSSTPVPSPTPSSSQSLQSLTLLSELHALRQKLELAESGLTQHIHVPLGENSVHECSQRMLSLEQIHQNIDSIRDEHVRLREKILIQLEGMKDMDKAKFLRTELNLINQKIGSLEGFSTNYIQRLKSLQALQQSLLQAEDIIKVHEARLTEKETSSLEPRELEDYRAVLKRMKQDLDQKRDVLKKLEMELGNTEHWNNQISQSFHKCDVDLSRYREQVTQMIDRWRRMQTQIDTRMWDLEKQQQQLKNYKQTSSQVNSWIGDVQQRQDSLLSKKFNDLKTLTEHLNQQKMLYSEIKGKKDKVDDVVRDAHTCASSIADYEVELASYSAGLETLLNIPIKRTMLQSPTAIVREEAIDIQSRYIELFTRSGDYYKFLGDLQKNMEELKMSNTRIELLEEELRRLKEEAQDRAQKNRSLEDSLSRYQLELSQSKDQLLSMEEVKRTQALQCSAAKDNLDSTYSQVKDLDDKVTRLTYALDEEKRKRRLAEERYTNQQDEYDLIVRKRQKELDDVSRSKLEIEKTIKEKEREIERLRMQLEDEEARRRTSESELSKVRNQYSQEINSIKQTYESEIHVTKVNIQKLSQKKDEDSVGLRMEYERLLKEKSELEEELRKIRLSLSQAEEMRRKAEEEVRERKTVGTEEGRKRRELEIQIETFIRQREESELWLKEAQGNASRVTQEKDKEITRLMQEVEEEKRRRRALETENGGLRNVQAELQAKHTSSMEVVSRIKASEEEMGQVKVELEREKADRAKCEQHISRLEIRIKDLQRQTGELEAEAQRQREAAQSEAARRKKVETDLERSTLVCKEHITTITLLKKEKEDVSSTGQQAKQELRSLHESLDKTMRDYKAATEKLDKLTAELKALHQQLNQEQARVREANLRNETLYKTIEEKSKVLNDNSSEIQKLQAMTQSLTKERLRLEEELRVLRQERDELKKGKESIDSQTSTHISSLEVQLQTSSKKALEFQSLINDLSRERDKLRAEIEKIRKQAAESSGLMHESQTRYKDLLQEKETLLLRIKTVEQEKGRAQKNEDELSRIRLSLESEMRQKQHLQDELDQLRKDFNYWKSQYELKDGLLRQCDTDKGKAERELSSLRSEIERLAAELRAVEERYKGRLQSSEREVSELTRIREDLERQLQQLRMRLVELESRTVVDHSATITSAVPSKSVSNTTTTTTTVTTKKTSGKDMKVPGIRGEVTITELVESNLLDDSDVRKIEEGLLTSEDIENKLKTYLHGSDCIAGIFDEKKNRTLPIYQAMKEGLLRPGTTLELLEAQAASGFMIDPINNLLLTVEEAWKRNLIGREFKAKLMSAERAVTGYNDPRTGKIISLFQAMEKGIIEKGHGIRLLEAQIASGGIIDPKESHRIDVDVAYRRGYFDKEMNEILSYEGDDTKGFFDPNTEENLTYLQLKERCITDEKTGLVLLPLWDKSKSRQQGKSSQKNTLRKRRVVIVDPDTQKEMTVREAYHRELIDYDTFLELSEQECEWEEITITAPDGSTRLVVVDRKTGKQYDIQDYLDRGLLSQKSVDQYRSGALTLTEFADQILNKSNMELSITSTSAEDVATCSSPTQLRPSSPTARKRFSSISITLSPASEILDDLSPIAAIFDTETVEKITIPEAHRRGIVDTITAQRLLEAQACTGGIINPGNGQRLTLQDAVHQGIIDEDMAAKLKPAQKAFQGFEDVKTKRKMSAAEAMKEKWLPHEAGQRFLEFQYLTGGLIEPGTGQKVSIEEAIKRNWLEGREARKLQDTRLYIKNLTCPKTKLKISYKEALDNCMVEENNGMKMIQATSISSKGISSPYNVRSNSGSRSGSRAGSRTGSRRGSVDLTTSSAFSFSSSSFSSSAFS</sequence>
<dbReference type="Pfam" id="PF21019">
    <property type="entry name" value="Spectrin_3"/>
    <property type="match status" value="1"/>
</dbReference>
<dbReference type="GO" id="GO:0098609">
    <property type="term" value="P:cell-cell adhesion"/>
    <property type="evidence" value="ECO:0007669"/>
    <property type="project" value="TreeGrafter"/>
</dbReference>
<keyword evidence="16" id="KW-1185">Reference proteome</keyword>
<feature type="coiled-coil region" evidence="11">
    <location>
        <begin position="1009"/>
        <end position="1269"/>
    </location>
</feature>
<dbReference type="PANTHER" id="PTHR23169:SF26">
    <property type="entry name" value="DESMOPLAKIN"/>
    <property type="match status" value="1"/>
</dbReference>
<evidence type="ECO:0000313" key="16">
    <source>
        <dbReference type="Proteomes" id="UP001044222"/>
    </source>
</evidence>
<feature type="coiled-coil region" evidence="11">
    <location>
        <begin position="257"/>
        <end position="287"/>
    </location>
</feature>
<dbReference type="EMBL" id="JAFIRN010000009">
    <property type="protein sequence ID" value="KAG5841868.1"/>
    <property type="molecule type" value="Genomic_DNA"/>
</dbReference>
<dbReference type="SUPFAM" id="SSF75399">
    <property type="entry name" value="Plakin repeat"/>
    <property type="match status" value="3"/>
</dbReference>
<keyword evidence="6" id="KW-0677">Repeat</keyword>
<dbReference type="GO" id="GO:0014704">
    <property type="term" value="C:intercalated disc"/>
    <property type="evidence" value="ECO:0007669"/>
    <property type="project" value="TreeGrafter"/>
</dbReference>
<keyword evidence="5" id="KW-0597">Phosphoprotein</keyword>
<evidence type="ECO:0000256" key="1">
    <source>
        <dbReference type="ARBA" id="ARBA00004236"/>
    </source>
</evidence>
<name>A0A9D3MAA4_ANGAN</name>
<dbReference type="GO" id="GO:0031101">
    <property type="term" value="P:fin regeneration"/>
    <property type="evidence" value="ECO:0007669"/>
    <property type="project" value="UniProtKB-ARBA"/>
</dbReference>
<dbReference type="GO" id="GO:0042060">
    <property type="term" value="P:wound healing"/>
    <property type="evidence" value="ECO:0007669"/>
    <property type="project" value="TreeGrafter"/>
</dbReference>
<evidence type="ECO:0000256" key="12">
    <source>
        <dbReference type="SAM" id="MobiDB-lite"/>
    </source>
</evidence>
<evidence type="ECO:0000256" key="10">
    <source>
        <dbReference type="ARBA" id="ARBA00056058"/>
    </source>
</evidence>
<evidence type="ECO:0000256" key="9">
    <source>
        <dbReference type="ARBA" id="ARBA00023136"/>
    </source>
</evidence>
<comment type="caution">
    <text evidence="15">The sequence shown here is derived from an EMBL/GenBank/DDBJ whole genome shotgun (WGS) entry which is preliminary data.</text>
</comment>
<dbReference type="GO" id="GO:0005882">
    <property type="term" value="C:intermediate filament"/>
    <property type="evidence" value="ECO:0007669"/>
    <property type="project" value="TreeGrafter"/>
</dbReference>
<evidence type="ECO:0000259" key="13">
    <source>
        <dbReference type="Pfam" id="PF17902"/>
    </source>
</evidence>
<dbReference type="GO" id="GO:0030057">
    <property type="term" value="C:desmosome"/>
    <property type="evidence" value="ECO:0007669"/>
    <property type="project" value="UniProtKB-SubCell"/>
</dbReference>
<feature type="compositionally biased region" description="Polar residues" evidence="12">
    <location>
        <begin position="8"/>
        <end position="22"/>
    </location>
</feature>
<dbReference type="Pfam" id="PF17902">
    <property type="entry name" value="SH3_10"/>
    <property type="match status" value="1"/>
</dbReference>
<dbReference type="CDD" id="cd00176">
    <property type="entry name" value="SPEC"/>
    <property type="match status" value="1"/>
</dbReference>
<feature type="coiled-coil region" evidence="11">
    <location>
        <begin position="759"/>
        <end position="820"/>
    </location>
</feature>
<feature type="region of interest" description="Disordered" evidence="12">
    <location>
        <begin position="1"/>
        <end position="24"/>
    </location>
</feature>
<dbReference type="InterPro" id="IPR001101">
    <property type="entry name" value="Plectin_repeat"/>
</dbReference>
<comment type="similarity">
    <text evidence="3">Belongs to the plakin or cytolinker family.</text>
</comment>
<dbReference type="Gene3D" id="2.30.30.40">
    <property type="entry name" value="SH3 Domains"/>
    <property type="match status" value="1"/>
</dbReference>
<feature type="compositionally biased region" description="Polar residues" evidence="12">
    <location>
        <begin position="609"/>
        <end position="624"/>
    </location>
</feature>
<dbReference type="GO" id="GO:0002934">
    <property type="term" value="P:desmosome organization"/>
    <property type="evidence" value="ECO:0007669"/>
    <property type="project" value="UniProtKB-ARBA"/>
</dbReference>
<dbReference type="SUPFAM" id="SSF46966">
    <property type="entry name" value="Spectrin repeat"/>
    <property type="match status" value="3"/>
</dbReference>
<dbReference type="InterPro" id="IPR041573">
    <property type="entry name" value="Desmoplakin_Spectrin-like"/>
</dbReference>
<dbReference type="InterPro" id="IPR018159">
    <property type="entry name" value="Spectrin/alpha-actinin"/>
</dbReference>
<evidence type="ECO:0000256" key="3">
    <source>
        <dbReference type="ARBA" id="ARBA00009109"/>
    </source>
</evidence>
<dbReference type="Pfam" id="PF00681">
    <property type="entry name" value="Plectin"/>
    <property type="match status" value="5"/>
</dbReference>
<evidence type="ECO:0000313" key="15">
    <source>
        <dbReference type="EMBL" id="KAG5841868.1"/>
    </source>
</evidence>
<dbReference type="FunFam" id="3.30.160.780:FF:000001">
    <property type="entry name" value="Plectin a"/>
    <property type="match status" value="1"/>
</dbReference>
<dbReference type="Gene3D" id="3.30.160.780">
    <property type="match status" value="1"/>
</dbReference>
<organism evidence="15 16">
    <name type="scientific">Anguilla anguilla</name>
    <name type="common">European freshwater eel</name>
    <name type="synonym">Muraena anguilla</name>
    <dbReference type="NCBI Taxonomy" id="7936"/>
    <lineage>
        <taxon>Eukaryota</taxon>
        <taxon>Metazoa</taxon>
        <taxon>Chordata</taxon>
        <taxon>Craniata</taxon>
        <taxon>Vertebrata</taxon>
        <taxon>Euteleostomi</taxon>
        <taxon>Actinopterygii</taxon>
        <taxon>Neopterygii</taxon>
        <taxon>Teleostei</taxon>
        <taxon>Anguilliformes</taxon>
        <taxon>Anguillidae</taxon>
        <taxon>Anguilla</taxon>
    </lineage>
</organism>
<keyword evidence="4" id="KW-1003">Cell membrane</keyword>
<feature type="domain" description="Desmoplakin SH3" evidence="13">
    <location>
        <begin position="396"/>
        <end position="461"/>
    </location>
</feature>
<dbReference type="GO" id="GO:0060047">
    <property type="term" value="P:heart contraction"/>
    <property type="evidence" value="ECO:0007669"/>
    <property type="project" value="UniProtKB-ARBA"/>
</dbReference>
<reference evidence="15" key="1">
    <citation type="submission" date="2021-01" db="EMBL/GenBank/DDBJ databases">
        <title>A chromosome-scale assembly of European eel, Anguilla anguilla.</title>
        <authorList>
            <person name="Henkel C."/>
            <person name="Jong-Raadsen S.A."/>
            <person name="Dufour S."/>
            <person name="Weltzien F.-A."/>
            <person name="Palstra A.P."/>
            <person name="Pelster B."/>
            <person name="Spaink H.P."/>
            <person name="Van Den Thillart G.E."/>
            <person name="Jansen H."/>
            <person name="Zahm M."/>
            <person name="Klopp C."/>
            <person name="Cedric C."/>
            <person name="Louis A."/>
            <person name="Berthelot C."/>
            <person name="Parey E."/>
            <person name="Roest Crollius H."/>
            <person name="Montfort J."/>
            <person name="Robinson-Rechavi M."/>
            <person name="Bucao C."/>
            <person name="Bouchez O."/>
            <person name="Gislard M."/>
            <person name="Lluch J."/>
            <person name="Milhes M."/>
            <person name="Lampietro C."/>
            <person name="Lopez Roques C."/>
            <person name="Donnadieu C."/>
            <person name="Braasch I."/>
            <person name="Desvignes T."/>
            <person name="Postlethwait J."/>
            <person name="Bobe J."/>
            <person name="Guiguen Y."/>
            <person name="Dirks R."/>
        </authorList>
    </citation>
    <scope>NUCLEOTIDE SEQUENCE</scope>
    <source>
        <strain evidence="15">Tag_6206</strain>
        <tissue evidence="15">Liver</tissue>
    </source>
</reference>
<accession>A0A9D3MAA4</accession>
<dbReference type="FunFam" id="1.20.58.60:FF:000010">
    <property type="entry name" value="plectin isoform X2"/>
    <property type="match status" value="1"/>
</dbReference>
<dbReference type="GO" id="GO:0045104">
    <property type="term" value="P:intermediate filament cytoskeleton organization"/>
    <property type="evidence" value="ECO:0007669"/>
    <property type="project" value="InterPro"/>
</dbReference>
<evidence type="ECO:0000256" key="7">
    <source>
        <dbReference type="ARBA" id="ARBA00022949"/>
    </source>
</evidence>
<keyword evidence="9" id="KW-0472">Membrane</keyword>
<dbReference type="Proteomes" id="UP001044222">
    <property type="component" value="Chromosome 9"/>
</dbReference>
<feature type="coiled-coil region" evidence="11">
    <location>
        <begin position="330"/>
        <end position="386"/>
    </location>
</feature>
<dbReference type="FunFam" id="3.90.1290.10:FF:000001">
    <property type="entry name" value="Plectin a"/>
    <property type="match status" value="1"/>
</dbReference>
<dbReference type="Pfam" id="PF21097">
    <property type="entry name" value="SR_plectin_7"/>
    <property type="match status" value="1"/>
</dbReference>
<dbReference type="InterPro" id="IPR035915">
    <property type="entry name" value="Plakin_repeat_sf"/>
</dbReference>
<dbReference type="Pfam" id="PF18373">
    <property type="entry name" value="Spectrin_2"/>
    <property type="match status" value="1"/>
</dbReference>
<evidence type="ECO:0000256" key="11">
    <source>
        <dbReference type="SAM" id="Coils"/>
    </source>
</evidence>
<dbReference type="FunFam" id="3.90.1290.10:FF:000002">
    <property type="entry name" value="Plectin a"/>
    <property type="match status" value="1"/>
</dbReference>
<evidence type="ECO:0000256" key="4">
    <source>
        <dbReference type="ARBA" id="ARBA00022475"/>
    </source>
</evidence>
<dbReference type="InterPro" id="IPR043197">
    <property type="entry name" value="Plakin"/>
</dbReference>
<gene>
    <name evidence="15" type="ORF">ANANG_G00171600</name>
</gene>